<comment type="caution">
    <text evidence="2">The sequence shown here is derived from an EMBL/GenBank/DDBJ whole genome shotgun (WGS) entry which is preliminary data.</text>
</comment>
<dbReference type="GO" id="GO:0005739">
    <property type="term" value="C:mitochondrion"/>
    <property type="evidence" value="ECO:0007669"/>
    <property type="project" value="GOC"/>
</dbReference>
<dbReference type="OrthoDB" id="307899at2759"/>
<dbReference type="FunFam" id="2.60.260.40:FF:000003">
    <property type="entry name" value="NADH dehydrogenase [ubiquinone] iron-sulfur protein 6, mitochondrial"/>
    <property type="match status" value="1"/>
</dbReference>
<dbReference type="AlphaFoldDB" id="A0A8S3XIB3"/>
<dbReference type="PANTHER" id="PTHR13156">
    <property type="entry name" value="NADH-UBIQUINONE OXIDOREDUCTASE 13 KD-A SUBUNIT"/>
    <property type="match status" value="1"/>
</dbReference>
<organism evidence="2 3">
    <name type="scientific">Parnassius apollo</name>
    <name type="common">Apollo butterfly</name>
    <name type="synonym">Papilio apollo</name>
    <dbReference type="NCBI Taxonomy" id="110799"/>
    <lineage>
        <taxon>Eukaryota</taxon>
        <taxon>Metazoa</taxon>
        <taxon>Ecdysozoa</taxon>
        <taxon>Arthropoda</taxon>
        <taxon>Hexapoda</taxon>
        <taxon>Insecta</taxon>
        <taxon>Pterygota</taxon>
        <taxon>Neoptera</taxon>
        <taxon>Endopterygota</taxon>
        <taxon>Lepidoptera</taxon>
        <taxon>Glossata</taxon>
        <taxon>Ditrysia</taxon>
        <taxon>Papilionoidea</taxon>
        <taxon>Papilionidae</taxon>
        <taxon>Parnassiinae</taxon>
        <taxon>Parnassini</taxon>
        <taxon>Parnassius</taxon>
        <taxon>Parnassius</taxon>
    </lineage>
</organism>
<dbReference type="PANTHER" id="PTHR13156:SF0">
    <property type="entry name" value="NADH DEHYDROGENASE [UBIQUINONE] IRON-SULFUR PROTEIN 6, MITOCHONDRIAL"/>
    <property type="match status" value="1"/>
</dbReference>
<proteinExistence type="predicted"/>
<name>A0A8S3XIB3_PARAO</name>
<reference evidence="2" key="1">
    <citation type="submission" date="2021-04" db="EMBL/GenBank/DDBJ databases">
        <authorList>
            <person name="Tunstrom K."/>
        </authorList>
    </citation>
    <scope>NUCLEOTIDE SEQUENCE</scope>
</reference>
<keyword evidence="3" id="KW-1185">Reference proteome</keyword>
<dbReference type="InterPro" id="IPR019401">
    <property type="entry name" value="Znf_CHCC"/>
</dbReference>
<gene>
    <name evidence="2" type="ORF">PAPOLLO_LOCUS17599</name>
</gene>
<dbReference type="Proteomes" id="UP000691718">
    <property type="component" value="Unassembled WGS sequence"/>
</dbReference>
<evidence type="ECO:0000313" key="3">
    <source>
        <dbReference type="Proteomes" id="UP000691718"/>
    </source>
</evidence>
<dbReference type="Pfam" id="PF10276">
    <property type="entry name" value="zf-CHCC"/>
    <property type="match status" value="1"/>
</dbReference>
<feature type="domain" description="Zinc finger CHCC-type" evidence="1">
    <location>
        <begin position="170"/>
        <end position="205"/>
    </location>
</feature>
<dbReference type="GO" id="GO:0006120">
    <property type="term" value="P:mitochondrial electron transport, NADH to ubiquinone"/>
    <property type="evidence" value="ECO:0007669"/>
    <property type="project" value="TreeGrafter"/>
</dbReference>
<dbReference type="EMBL" id="CAJQZP010001146">
    <property type="protein sequence ID" value="CAG5021743.1"/>
    <property type="molecule type" value="Genomic_DNA"/>
</dbReference>
<accession>A0A8S3XIB3</accession>
<protein>
    <submittedName>
        <fullName evidence="2">(apollo) hypothetical protein</fullName>
    </submittedName>
</protein>
<evidence type="ECO:0000259" key="1">
    <source>
        <dbReference type="Pfam" id="PF10276"/>
    </source>
</evidence>
<evidence type="ECO:0000313" key="2">
    <source>
        <dbReference type="EMBL" id="CAG5021743.1"/>
    </source>
</evidence>
<sequence length="211" mass="24072">MIESKVAEINEERGIVDDDYGPESPLDFEAVEAVNAMDDFQRINLVEVNQTDHQSMIAKLNTDQKRVFDMITNKMDTTDSNADVLRCFKHKNMSCNHSALLLRHFALRNVIPFGSRTLTNKIEDICTHTGQKWDSDDYRLARFMNAPKHVNHNWAINLIAEVPPKEVTERVIWCDGGSGPEGHPRVYINLDKPGNHACGYCGLRFVKKVHH</sequence>